<dbReference type="GO" id="GO:0005524">
    <property type="term" value="F:ATP binding"/>
    <property type="evidence" value="ECO:0007669"/>
    <property type="project" value="UniProtKB-KW"/>
</dbReference>
<dbReference type="PROSITE" id="PS00211">
    <property type="entry name" value="ABC_TRANSPORTER_1"/>
    <property type="match status" value="1"/>
</dbReference>
<dbReference type="OrthoDB" id="1679618at2"/>
<dbReference type="InterPro" id="IPR003593">
    <property type="entry name" value="AAA+_ATPase"/>
</dbReference>
<protein>
    <recommendedName>
        <fullName evidence="7">ABC transporter domain-containing protein</fullName>
    </recommendedName>
</protein>
<dbReference type="InterPro" id="IPR030679">
    <property type="entry name" value="ABC_ATPase_HisP-typ"/>
</dbReference>
<dbReference type="InterPro" id="IPR027417">
    <property type="entry name" value="P-loop_NTPase"/>
</dbReference>
<evidence type="ECO:0000256" key="4">
    <source>
        <dbReference type="ARBA" id="ARBA00022741"/>
    </source>
</evidence>
<name>K9ERU2_9LACT</name>
<sequence>MTENVVTIENLSKSFGDHTVLKDINLEVKDKEIVAIIGPSGTGKSTFLRTLNYLNEPTSGKITIGDVTVDAKSHSKKDVQRLRLQSSMVFQHYNLFKNMTALENVMESLVTVRNVDKDQAGSIALEQLEKVGMANRQDAYPSELSGGQQQRVGIARSLAVNPKVFLFDEPTSALDPMLVSEVLATIQGLVEEGNTTMLLVTHEISFARKVANRVLFMNQGQIAADGSPEDTLDNPTDTDLRKFLDTSYY</sequence>
<dbReference type="PIRSF" id="PIRSF039085">
    <property type="entry name" value="ABC_ATPase_HisP"/>
    <property type="match status" value="1"/>
</dbReference>
<dbReference type="EMBL" id="AGXA01000017">
    <property type="protein sequence ID" value="EKU93682.1"/>
    <property type="molecule type" value="Genomic_DNA"/>
</dbReference>
<dbReference type="InterPro" id="IPR050086">
    <property type="entry name" value="MetN_ABC_transporter-like"/>
</dbReference>
<keyword evidence="2" id="KW-0813">Transport</keyword>
<dbReference type="PANTHER" id="PTHR43166">
    <property type="entry name" value="AMINO ACID IMPORT ATP-BINDING PROTEIN"/>
    <property type="match status" value="1"/>
</dbReference>
<dbReference type="GO" id="GO:0016887">
    <property type="term" value="F:ATP hydrolysis activity"/>
    <property type="evidence" value="ECO:0007669"/>
    <property type="project" value="InterPro"/>
</dbReference>
<evidence type="ECO:0000256" key="1">
    <source>
        <dbReference type="ARBA" id="ARBA00004202"/>
    </source>
</evidence>
<keyword evidence="3" id="KW-1003">Cell membrane</keyword>
<evidence type="ECO:0000313" key="8">
    <source>
        <dbReference type="EMBL" id="EKU93682.1"/>
    </source>
</evidence>
<dbReference type="GO" id="GO:0015424">
    <property type="term" value="F:ABC-type amino acid transporter activity"/>
    <property type="evidence" value="ECO:0007669"/>
    <property type="project" value="InterPro"/>
</dbReference>
<dbReference type="Gene3D" id="3.40.50.300">
    <property type="entry name" value="P-loop containing nucleotide triphosphate hydrolases"/>
    <property type="match status" value="1"/>
</dbReference>
<accession>K9ERU2</accession>
<evidence type="ECO:0000256" key="5">
    <source>
        <dbReference type="ARBA" id="ARBA00022840"/>
    </source>
</evidence>
<dbReference type="CDD" id="cd03262">
    <property type="entry name" value="ABC_HisP_GlnQ"/>
    <property type="match status" value="1"/>
</dbReference>
<reference evidence="8 9" key="1">
    <citation type="submission" date="2012-09" db="EMBL/GenBank/DDBJ databases">
        <title>The Genome Sequence of Alloiococcus otitis ATCC 51267.</title>
        <authorList>
            <consortium name="The Broad Institute Genome Sequencing Platform"/>
            <person name="Earl A."/>
            <person name="Ward D."/>
            <person name="Feldgarden M."/>
            <person name="Gevers D."/>
            <person name="Huys G."/>
            <person name="Walker B."/>
            <person name="Young S.K."/>
            <person name="Zeng Q."/>
            <person name="Gargeya S."/>
            <person name="Fitzgerald M."/>
            <person name="Haas B."/>
            <person name="Abouelleil A."/>
            <person name="Alvarado L."/>
            <person name="Arachchi H.M."/>
            <person name="Berlin A.M."/>
            <person name="Chapman S.B."/>
            <person name="Goldberg J."/>
            <person name="Griggs A."/>
            <person name="Gujja S."/>
            <person name="Hansen M."/>
            <person name="Howarth C."/>
            <person name="Imamovic A."/>
            <person name="Larimer J."/>
            <person name="McCowen C."/>
            <person name="Montmayeur A."/>
            <person name="Murphy C."/>
            <person name="Neiman D."/>
            <person name="Pearson M."/>
            <person name="Priest M."/>
            <person name="Roberts A."/>
            <person name="Saif S."/>
            <person name="Shea T."/>
            <person name="Sisk P."/>
            <person name="Sykes S."/>
            <person name="Wortman J."/>
            <person name="Nusbaum C."/>
            <person name="Birren B."/>
        </authorList>
    </citation>
    <scope>NUCLEOTIDE SEQUENCE [LARGE SCALE GENOMIC DNA]</scope>
    <source>
        <strain evidence="8 9">ATCC 51267</strain>
    </source>
</reference>
<proteinExistence type="predicted"/>
<dbReference type="SMART" id="SM00382">
    <property type="entry name" value="AAA"/>
    <property type="match status" value="1"/>
</dbReference>
<dbReference type="RefSeq" id="WP_003777605.1">
    <property type="nucleotide sequence ID" value="NZ_JH992958.1"/>
</dbReference>
<dbReference type="STRING" id="883081.HMPREF9698_00799"/>
<dbReference type="eggNOG" id="COG1126">
    <property type="taxonomic scope" value="Bacteria"/>
</dbReference>
<keyword evidence="4" id="KW-0547">Nucleotide-binding</keyword>
<comment type="subcellular location">
    <subcellularLocation>
        <location evidence="1">Cell membrane</location>
        <topology evidence="1">Peripheral membrane protein</topology>
    </subcellularLocation>
</comment>
<gene>
    <name evidence="8" type="ORF">HMPREF9698_00799</name>
</gene>
<evidence type="ECO:0000256" key="2">
    <source>
        <dbReference type="ARBA" id="ARBA00022448"/>
    </source>
</evidence>
<keyword evidence="6" id="KW-0472">Membrane</keyword>
<feature type="domain" description="ABC transporter" evidence="7">
    <location>
        <begin position="6"/>
        <end position="244"/>
    </location>
</feature>
<dbReference type="AlphaFoldDB" id="K9ERU2"/>
<dbReference type="InterPro" id="IPR017871">
    <property type="entry name" value="ABC_transporter-like_CS"/>
</dbReference>
<dbReference type="GO" id="GO:0005886">
    <property type="term" value="C:plasma membrane"/>
    <property type="evidence" value="ECO:0007669"/>
    <property type="project" value="UniProtKB-SubCell"/>
</dbReference>
<evidence type="ECO:0000256" key="3">
    <source>
        <dbReference type="ARBA" id="ARBA00022475"/>
    </source>
</evidence>
<dbReference type="InterPro" id="IPR003439">
    <property type="entry name" value="ABC_transporter-like_ATP-bd"/>
</dbReference>
<dbReference type="Proteomes" id="UP000009875">
    <property type="component" value="Unassembled WGS sequence"/>
</dbReference>
<dbReference type="PROSITE" id="PS50893">
    <property type="entry name" value="ABC_TRANSPORTER_2"/>
    <property type="match status" value="1"/>
</dbReference>
<dbReference type="Pfam" id="PF00005">
    <property type="entry name" value="ABC_tran"/>
    <property type="match status" value="1"/>
</dbReference>
<evidence type="ECO:0000256" key="6">
    <source>
        <dbReference type="ARBA" id="ARBA00023136"/>
    </source>
</evidence>
<evidence type="ECO:0000259" key="7">
    <source>
        <dbReference type="PROSITE" id="PS50893"/>
    </source>
</evidence>
<dbReference type="HOGENOM" id="CLU_000604_1_22_9"/>
<organism evidence="8 9">
    <name type="scientific">Alloiococcus otitis ATCC 51267</name>
    <dbReference type="NCBI Taxonomy" id="883081"/>
    <lineage>
        <taxon>Bacteria</taxon>
        <taxon>Bacillati</taxon>
        <taxon>Bacillota</taxon>
        <taxon>Bacilli</taxon>
        <taxon>Lactobacillales</taxon>
        <taxon>Carnobacteriaceae</taxon>
        <taxon>Alloiococcus</taxon>
    </lineage>
</organism>
<keyword evidence="5" id="KW-0067">ATP-binding</keyword>
<dbReference type="SUPFAM" id="SSF52540">
    <property type="entry name" value="P-loop containing nucleoside triphosphate hydrolases"/>
    <property type="match status" value="1"/>
</dbReference>
<comment type="caution">
    <text evidence="8">The sequence shown here is derived from an EMBL/GenBank/DDBJ whole genome shotgun (WGS) entry which is preliminary data.</text>
</comment>
<evidence type="ECO:0000313" key="9">
    <source>
        <dbReference type="Proteomes" id="UP000009875"/>
    </source>
</evidence>
<keyword evidence="9" id="KW-1185">Reference proteome</keyword>
<dbReference type="PANTHER" id="PTHR43166:SF35">
    <property type="entry name" value="L-CYSTINE IMPORT ATP-BINDING PROTEIN TCYN"/>
    <property type="match status" value="1"/>
</dbReference>